<gene>
    <name evidence="3" type="ORF">GR197_28870</name>
</gene>
<feature type="chain" id="PRO_5029777537" evidence="1">
    <location>
        <begin position="39"/>
        <end position="203"/>
    </location>
</feature>
<sequence>METSMSNFKNLGFGLVLAVATAGAVSTAAMMAAPAAVAQENKADVSDNVGTVADFLNNTGADKVEAAAKRLVAPDATYISLNFDNPELKQIIPWVGTQKGPEAYSNAIMRVQQFGTLEDFKVLDIFGEGENVAVFGQFTYRAKATGIVVTSPLAIRAKVRDGKIVFFQFMEDSYGTASAFRVSGKWTVKTDPAGSTFEVGKDN</sequence>
<dbReference type="AlphaFoldDB" id="A0A7K3UMG7"/>
<dbReference type="Proteomes" id="UP000471753">
    <property type="component" value="Unassembled WGS sequence"/>
</dbReference>
<evidence type="ECO:0000259" key="2">
    <source>
        <dbReference type="Pfam" id="PF12680"/>
    </source>
</evidence>
<evidence type="ECO:0000256" key="1">
    <source>
        <dbReference type="SAM" id="SignalP"/>
    </source>
</evidence>
<evidence type="ECO:0000313" key="4">
    <source>
        <dbReference type="Proteomes" id="UP000471753"/>
    </source>
</evidence>
<feature type="domain" description="SnoaL-like" evidence="2">
    <location>
        <begin position="60"/>
        <end position="165"/>
    </location>
</feature>
<dbReference type="Pfam" id="PF12680">
    <property type="entry name" value="SnoaL_2"/>
    <property type="match status" value="1"/>
</dbReference>
<name>A0A7K3UMG7_9HYPH</name>
<dbReference type="EMBL" id="WUFT01000028">
    <property type="protein sequence ID" value="NEJ74495.1"/>
    <property type="molecule type" value="Genomic_DNA"/>
</dbReference>
<dbReference type="InterPro" id="IPR037401">
    <property type="entry name" value="SnoaL-like"/>
</dbReference>
<organism evidence="3 4">
    <name type="scientific">Rhizobium phaseoli</name>
    <dbReference type="NCBI Taxonomy" id="396"/>
    <lineage>
        <taxon>Bacteria</taxon>
        <taxon>Pseudomonadati</taxon>
        <taxon>Pseudomonadota</taxon>
        <taxon>Alphaproteobacteria</taxon>
        <taxon>Hyphomicrobiales</taxon>
        <taxon>Rhizobiaceae</taxon>
        <taxon>Rhizobium/Agrobacterium group</taxon>
        <taxon>Rhizobium</taxon>
    </lineage>
</organism>
<feature type="signal peptide" evidence="1">
    <location>
        <begin position="1"/>
        <end position="38"/>
    </location>
</feature>
<dbReference type="Gene3D" id="3.10.450.50">
    <property type="match status" value="1"/>
</dbReference>
<protein>
    <submittedName>
        <fullName evidence="3">Nuclear transport factor 2 family protein</fullName>
    </submittedName>
</protein>
<dbReference type="InterPro" id="IPR032710">
    <property type="entry name" value="NTF2-like_dom_sf"/>
</dbReference>
<evidence type="ECO:0000313" key="3">
    <source>
        <dbReference type="EMBL" id="NEJ74495.1"/>
    </source>
</evidence>
<proteinExistence type="predicted"/>
<keyword evidence="1" id="KW-0732">Signal</keyword>
<reference evidence="3 4" key="1">
    <citation type="submission" date="2019-12" db="EMBL/GenBank/DDBJ databases">
        <title>Rhizobium genotypes associated with high levels of biological nitrogen fixation by grain legumes in a temperate-maritime cropping system.</title>
        <authorList>
            <person name="Maluk M."/>
            <person name="Francesc Ferrando Molina F."/>
            <person name="Lopez Del Egido L."/>
            <person name="Lafos M."/>
            <person name="Langarica-Fuentes A."/>
            <person name="Gebre Yohannes G."/>
            <person name="Young M.W."/>
            <person name="Martin P."/>
            <person name="Gantlett R."/>
            <person name="Kenicer G."/>
            <person name="Hawes C."/>
            <person name="Begg G.S."/>
            <person name="Quilliam R.S."/>
            <person name="Squire G.R."/>
            <person name="Poole P.S."/>
            <person name="Young P.W."/>
            <person name="Iannetta P.M."/>
            <person name="James E.K."/>
        </authorList>
    </citation>
    <scope>NUCLEOTIDE SEQUENCE [LARGE SCALE GENOMIC DNA]</scope>
    <source>
        <strain evidence="3 4">JHI366</strain>
    </source>
</reference>
<comment type="caution">
    <text evidence="3">The sequence shown here is derived from an EMBL/GenBank/DDBJ whole genome shotgun (WGS) entry which is preliminary data.</text>
</comment>
<dbReference type="SUPFAM" id="SSF54427">
    <property type="entry name" value="NTF2-like"/>
    <property type="match status" value="1"/>
</dbReference>
<accession>A0A7K3UMG7</accession>